<feature type="transmembrane region" description="Helical" evidence="6">
    <location>
        <begin position="111"/>
        <end position="139"/>
    </location>
</feature>
<dbReference type="GO" id="GO:0015171">
    <property type="term" value="F:amino acid transmembrane transporter activity"/>
    <property type="evidence" value="ECO:0007669"/>
    <property type="project" value="TreeGrafter"/>
</dbReference>
<dbReference type="AlphaFoldDB" id="A0A1Z8ALD7"/>
<keyword evidence="4 6" id="KW-1133">Transmembrane helix</keyword>
<dbReference type="PANTHER" id="PTHR30086">
    <property type="entry name" value="ARGININE EXPORTER PROTEIN ARGO"/>
    <property type="match status" value="1"/>
</dbReference>
<sequence length="258" mass="29053">MLEDILKALPLGLVMAFLIGPVFFALLETSAIKGFRAALSLDAGVIVADILFLLAAYFMTSSILDKLKDDPSLFIFGGSILCIYGIVSFVKTKKTFLKEVDTNVLVVKKNNYFTLFIKGFLLNFINIGVLGFWLGLIVVFSPQLDNDGERITVFFSTVLITYFIVDIGKIILAKSLNRYLTPLRIYWLKRLIAIIMFICGAVLIFKGAFPSATEDIENQFHLMPETEEVRPIDPELEGMEEFKEKVQPKMDEKKSPIN</sequence>
<feature type="transmembrane region" description="Helical" evidence="6">
    <location>
        <begin position="71"/>
        <end position="90"/>
    </location>
</feature>
<feature type="transmembrane region" description="Helical" evidence="6">
    <location>
        <begin position="151"/>
        <end position="171"/>
    </location>
</feature>
<name>A0A1Z8ALD7_9FLAO</name>
<accession>A0A1Z8ALD7</accession>
<dbReference type="GO" id="GO:0005886">
    <property type="term" value="C:plasma membrane"/>
    <property type="evidence" value="ECO:0007669"/>
    <property type="project" value="UniProtKB-SubCell"/>
</dbReference>
<keyword evidence="5 6" id="KW-0472">Membrane</keyword>
<dbReference type="Proteomes" id="UP000196102">
    <property type="component" value="Unassembled WGS sequence"/>
</dbReference>
<protein>
    <submittedName>
        <fullName evidence="7">Lysine transporter LysE</fullName>
    </submittedName>
</protein>
<gene>
    <name evidence="7" type="ORF">A9Q93_11820</name>
</gene>
<comment type="caution">
    <text evidence="7">The sequence shown here is derived from an EMBL/GenBank/DDBJ whole genome shotgun (WGS) entry which is preliminary data.</text>
</comment>
<evidence type="ECO:0000256" key="5">
    <source>
        <dbReference type="ARBA" id="ARBA00023136"/>
    </source>
</evidence>
<dbReference type="PANTHER" id="PTHR30086:SF20">
    <property type="entry name" value="ARGININE EXPORTER PROTEIN ARGO-RELATED"/>
    <property type="match status" value="1"/>
</dbReference>
<feature type="transmembrane region" description="Helical" evidence="6">
    <location>
        <begin position="6"/>
        <end position="27"/>
    </location>
</feature>
<evidence type="ECO:0000313" key="8">
    <source>
        <dbReference type="Proteomes" id="UP000196102"/>
    </source>
</evidence>
<organism evidence="7 8">
    <name type="scientific">Nonlabens dokdonensis</name>
    <dbReference type="NCBI Taxonomy" id="328515"/>
    <lineage>
        <taxon>Bacteria</taxon>
        <taxon>Pseudomonadati</taxon>
        <taxon>Bacteroidota</taxon>
        <taxon>Flavobacteriia</taxon>
        <taxon>Flavobacteriales</taxon>
        <taxon>Flavobacteriaceae</taxon>
        <taxon>Nonlabens</taxon>
    </lineage>
</organism>
<proteinExistence type="predicted"/>
<dbReference type="RefSeq" id="WP_303687651.1">
    <property type="nucleotide sequence ID" value="NZ_CAJXYO010000029.1"/>
</dbReference>
<dbReference type="EMBL" id="MAAX01000183">
    <property type="protein sequence ID" value="OUS11155.1"/>
    <property type="molecule type" value="Genomic_DNA"/>
</dbReference>
<keyword evidence="3 6" id="KW-0812">Transmembrane</keyword>
<evidence type="ECO:0000256" key="1">
    <source>
        <dbReference type="ARBA" id="ARBA00004651"/>
    </source>
</evidence>
<dbReference type="Pfam" id="PF01810">
    <property type="entry name" value="LysE"/>
    <property type="match status" value="1"/>
</dbReference>
<feature type="transmembrane region" description="Helical" evidence="6">
    <location>
        <begin position="39"/>
        <end position="59"/>
    </location>
</feature>
<keyword evidence="2" id="KW-1003">Cell membrane</keyword>
<dbReference type="InterPro" id="IPR001123">
    <property type="entry name" value="LeuE-type"/>
</dbReference>
<evidence type="ECO:0000256" key="2">
    <source>
        <dbReference type="ARBA" id="ARBA00022475"/>
    </source>
</evidence>
<feature type="transmembrane region" description="Helical" evidence="6">
    <location>
        <begin position="191"/>
        <end position="209"/>
    </location>
</feature>
<reference evidence="8" key="1">
    <citation type="journal article" date="2017" name="Proc. Natl. Acad. Sci. U.S.A.">
        <title>Simulation of Deepwater Horizon oil plume reveals substrate specialization within a complex community of hydrocarbon-degraders.</title>
        <authorList>
            <person name="Hu P."/>
            <person name="Dubinsky E.A."/>
            <person name="Probst A.J."/>
            <person name="Wang J."/>
            <person name="Sieber C.M.K."/>
            <person name="Tom L.M."/>
            <person name="Gardinali P."/>
            <person name="Banfield J.F."/>
            <person name="Atlas R.M."/>
            <person name="Andersen G.L."/>
        </authorList>
    </citation>
    <scope>NUCLEOTIDE SEQUENCE [LARGE SCALE GENOMIC DNA]</scope>
</reference>
<evidence type="ECO:0000256" key="4">
    <source>
        <dbReference type="ARBA" id="ARBA00022989"/>
    </source>
</evidence>
<comment type="subcellular location">
    <subcellularLocation>
        <location evidence="1">Cell membrane</location>
        <topology evidence="1">Multi-pass membrane protein</topology>
    </subcellularLocation>
</comment>
<evidence type="ECO:0000256" key="6">
    <source>
        <dbReference type="SAM" id="Phobius"/>
    </source>
</evidence>
<evidence type="ECO:0000256" key="3">
    <source>
        <dbReference type="ARBA" id="ARBA00022692"/>
    </source>
</evidence>
<evidence type="ECO:0000313" key="7">
    <source>
        <dbReference type="EMBL" id="OUS11155.1"/>
    </source>
</evidence>